<dbReference type="AlphaFoldDB" id="A0A8X8AAX0"/>
<gene>
    <name evidence="1" type="ORF">POTOM_012558</name>
</gene>
<sequence length="180" mass="20290">MISRVRPSKLCGNCMNWVLVKWCALSQVQEFRRYSMLGVLVSFVASELDAWQVVSFVGSREVPRVQHACRYKIPVVIIELHAPAFTKQMPVDKMTVIWVRLSFAIAFEMLLGLLSFTKWHGYPVCATVCGRACSLGLRPNVWVYRLGPSLIDGPLDQNPSLSMCLTLLLPKIFCSKALNI</sequence>
<evidence type="ECO:0000313" key="1">
    <source>
        <dbReference type="EMBL" id="KAG6783122.1"/>
    </source>
</evidence>
<organism evidence="1 2">
    <name type="scientific">Populus tomentosa</name>
    <name type="common">Chinese white poplar</name>
    <dbReference type="NCBI Taxonomy" id="118781"/>
    <lineage>
        <taxon>Eukaryota</taxon>
        <taxon>Viridiplantae</taxon>
        <taxon>Streptophyta</taxon>
        <taxon>Embryophyta</taxon>
        <taxon>Tracheophyta</taxon>
        <taxon>Spermatophyta</taxon>
        <taxon>Magnoliopsida</taxon>
        <taxon>eudicotyledons</taxon>
        <taxon>Gunneridae</taxon>
        <taxon>Pentapetalae</taxon>
        <taxon>rosids</taxon>
        <taxon>fabids</taxon>
        <taxon>Malpighiales</taxon>
        <taxon>Salicaceae</taxon>
        <taxon>Saliceae</taxon>
        <taxon>Populus</taxon>
    </lineage>
</organism>
<evidence type="ECO:0000313" key="2">
    <source>
        <dbReference type="Proteomes" id="UP000886885"/>
    </source>
</evidence>
<keyword evidence="2" id="KW-1185">Reference proteome</keyword>
<proteinExistence type="predicted"/>
<dbReference type="Proteomes" id="UP000886885">
    <property type="component" value="Chromosome 3A"/>
</dbReference>
<dbReference type="EMBL" id="JAAWWB010000005">
    <property type="protein sequence ID" value="KAG6783122.1"/>
    <property type="molecule type" value="Genomic_DNA"/>
</dbReference>
<name>A0A8X8AAX0_POPTO</name>
<reference evidence="1" key="1">
    <citation type="journal article" date="2020" name="bioRxiv">
        <title>Hybrid origin of Populus tomentosa Carr. identified through genome sequencing and phylogenomic analysis.</title>
        <authorList>
            <person name="An X."/>
            <person name="Gao K."/>
            <person name="Chen Z."/>
            <person name="Li J."/>
            <person name="Yang X."/>
            <person name="Yang X."/>
            <person name="Zhou J."/>
            <person name="Guo T."/>
            <person name="Zhao T."/>
            <person name="Huang S."/>
            <person name="Miao D."/>
            <person name="Khan W.U."/>
            <person name="Rao P."/>
            <person name="Ye M."/>
            <person name="Lei B."/>
            <person name="Liao W."/>
            <person name="Wang J."/>
            <person name="Ji L."/>
            <person name="Li Y."/>
            <person name="Guo B."/>
            <person name="Mustafa N.S."/>
            <person name="Li S."/>
            <person name="Yun Q."/>
            <person name="Keller S.R."/>
            <person name="Mao J."/>
            <person name="Zhang R."/>
            <person name="Strauss S.H."/>
        </authorList>
    </citation>
    <scope>NUCLEOTIDE SEQUENCE</scope>
    <source>
        <strain evidence="1">GM15</strain>
        <tissue evidence="1">Leaf</tissue>
    </source>
</reference>
<comment type="caution">
    <text evidence="1">The sequence shown here is derived from an EMBL/GenBank/DDBJ whole genome shotgun (WGS) entry which is preliminary data.</text>
</comment>
<accession>A0A8X8AAX0</accession>
<protein>
    <submittedName>
        <fullName evidence="1">Uncharacterized protein</fullName>
    </submittedName>
</protein>